<dbReference type="RefSeq" id="WP_213041045.1">
    <property type="nucleotide sequence ID" value="NZ_CAJNBJ010000001.1"/>
</dbReference>
<organism evidence="2 3">
    <name type="scientific">Nitrospira defluvii</name>
    <dbReference type="NCBI Taxonomy" id="330214"/>
    <lineage>
        <taxon>Bacteria</taxon>
        <taxon>Pseudomonadati</taxon>
        <taxon>Nitrospirota</taxon>
        <taxon>Nitrospiria</taxon>
        <taxon>Nitrospirales</taxon>
        <taxon>Nitrospiraceae</taxon>
        <taxon>Nitrospira</taxon>
    </lineage>
</organism>
<sequence>MLALDQSNLTLRIGSIAAISIYSAVLLLLLGILLLRFIRRNKDRRRRAVTETWRPLLAQCVVEVPDSLPPLTTRDHLVLLYLWNHCYESIRGEARTNLKKLARRTGTDQFAKQLLHARLLRRRLLAVVTLGHLQERSIWNELAAMLQADNAFVSLVAAKALLHIDAKAAIPLLIPVISRRSDWSPLKVVAMFEPAGADIAADAIAKAACEANPEIGARLIRHLAATQSQHALPPLRALLQKGAPSDDVLAACLFLFGECSDPRDVTMIRAHLSHPTWFVRLQAASALGKVGVEEDEVRLIALLDDEHWWVCYRAAEALSNLPWMTAERLTHLCNALTTVEAQEHLLPFMAQSNVKTHRPAPASPPQARTA</sequence>
<proteinExistence type="predicted"/>
<reference evidence="2 3" key="1">
    <citation type="submission" date="2021-02" db="EMBL/GenBank/DDBJ databases">
        <authorList>
            <person name="Han P."/>
        </authorList>
    </citation>
    <scope>NUCLEOTIDE SEQUENCE [LARGE SCALE GENOMIC DNA]</scope>
    <source>
        <strain evidence="2">Candidatus Nitrospira sp. ZN2</strain>
    </source>
</reference>
<dbReference type="Pfam" id="PF13646">
    <property type="entry name" value="HEAT_2"/>
    <property type="match status" value="1"/>
</dbReference>
<dbReference type="SUPFAM" id="SSF48371">
    <property type="entry name" value="ARM repeat"/>
    <property type="match status" value="1"/>
</dbReference>
<evidence type="ECO:0000313" key="3">
    <source>
        <dbReference type="Proteomes" id="UP000675880"/>
    </source>
</evidence>
<keyword evidence="3" id="KW-1185">Reference proteome</keyword>
<keyword evidence="1" id="KW-0472">Membrane</keyword>
<dbReference type="Gene3D" id="1.25.10.10">
    <property type="entry name" value="Leucine-rich Repeat Variant"/>
    <property type="match status" value="2"/>
</dbReference>
<feature type="transmembrane region" description="Helical" evidence="1">
    <location>
        <begin position="12"/>
        <end position="38"/>
    </location>
</feature>
<protein>
    <recommendedName>
        <fullName evidence="4">HEAT repeat domain-containing protein</fullName>
    </recommendedName>
</protein>
<dbReference type="SMART" id="SM00567">
    <property type="entry name" value="EZ_HEAT"/>
    <property type="match status" value="4"/>
</dbReference>
<dbReference type="Proteomes" id="UP000675880">
    <property type="component" value="Unassembled WGS sequence"/>
</dbReference>
<dbReference type="InterPro" id="IPR004155">
    <property type="entry name" value="PBS_lyase_HEAT"/>
</dbReference>
<comment type="caution">
    <text evidence="2">The sequence shown here is derived from an EMBL/GenBank/DDBJ whole genome shotgun (WGS) entry which is preliminary data.</text>
</comment>
<name>A0ABM8QS18_9BACT</name>
<gene>
    <name evidence="2" type="ORF">NSPZN2_11276</name>
</gene>
<dbReference type="InterPro" id="IPR011989">
    <property type="entry name" value="ARM-like"/>
</dbReference>
<evidence type="ECO:0000256" key="1">
    <source>
        <dbReference type="SAM" id="Phobius"/>
    </source>
</evidence>
<evidence type="ECO:0008006" key="4">
    <source>
        <dbReference type="Google" id="ProtNLM"/>
    </source>
</evidence>
<dbReference type="EMBL" id="CAJNBJ010000001">
    <property type="protein sequence ID" value="CAE6712275.1"/>
    <property type="molecule type" value="Genomic_DNA"/>
</dbReference>
<dbReference type="InterPro" id="IPR016024">
    <property type="entry name" value="ARM-type_fold"/>
</dbReference>
<keyword evidence="1" id="KW-1133">Transmembrane helix</keyword>
<accession>A0ABM8QS18</accession>
<keyword evidence="1" id="KW-0812">Transmembrane</keyword>
<evidence type="ECO:0000313" key="2">
    <source>
        <dbReference type="EMBL" id="CAE6712275.1"/>
    </source>
</evidence>